<comment type="caution">
    <text evidence="1">The sequence shown here is derived from an EMBL/GenBank/DDBJ whole genome shotgun (WGS) entry which is preliminary data.</text>
</comment>
<dbReference type="RefSeq" id="WP_344348745.1">
    <property type="nucleotide sequence ID" value="NZ_BAAASM010000020.1"/>
</dbReference>
<organism evidence="1 2">
    <name type="scientific">Streptomyces nogalater</name>
    <dbReference type="NCBI Taxonomy" id="38314"/>
    <lineage>
        <taxon>Bacteria</taxon>
        <taxon>Bacillati</taxon>
        <taxon>Actinomycetota</taxon>
        <taxon>Actinomycetes</taxon>
        <taxon>Kitasatosporales</taxon>
        <taxon>Streptomycetaceae</taxon>
        <taxon>Streptomyces</taxon>
    </lineage>
</organism>
<accession>A0ABW0WLH2</accession>
<proteinExistence type="predicted"/>
<sequence>MAFTARALSPDTWADFARLAEDHGGVCGGCWCMAFHQEGIGRGTTPERNRAAKERRVREARAHAALVYDGPDCVGWCQFGPPAEVPRIAHRRAYEATAPALPDWRITCFFVHRARRRTGVAGAALDGALAEIARFGGGTVEGYPRDTEGARAPGSALFGGTAGLFESRGFRRARRLGESRWVVTRTVAPGA</sequence>
<dbReference type="SUPFAM" id="SSF55729">
    <property type="entry name" value="Acyl-CoA N-acyltransferases (Nat)"/>
    <property type="match status" value="1"/>
</dbReference>
<evidence type="ECO:0000313" key="1">
    <source>
        <dbReference type="EMBL" id="MFC5658217.1"/>
    </source>
</evidence>
<dbReference type="Gene3D" id="3.40.630.30">
    <property type="match status" value="1"/>
</dbReference>
<dbReference type="InterPro" id="IPR016181">
    <property type="entry name" value="Acyl_CoA_acyltransferase"/>
</dbReference>
<dbReference type="Proteomes" id="UP001596065">
    <property type="component" value="Unassembled WGS sequence"/>
</dbReference>
<name>A0ABW0WLH2_STRNO</name>
<gene>
    <name evidence="1" type="ORF">ACFP3J_22350</name>
</gene>
<protein>
    <submittedName>
        <fullName evidence="1">GNAT family N-acetyltransferase</fullName>
    </submittedName>
</protein>
<keyword evidence="2" id="KW-1185">Reference proteome</keyword>
<evidence type="ECO:0000313" key="2">
    <source>
        <dbReference type="Proteomes" id="UP001596065"/>
    </source>
</evidence>
<dbReference type="EMBL" id="JBHSOE010000040">
    <property type="protein sequence ID" value="MFC5658217.1"/>
    <property type="molecule type" value="Genomic_DNA"/>
</dbReference>
<reference evidence="2" key="1">
    <citation type="journal article" date="2019" name="Int. J. Syst. Evol. Microbiol.">
        <title>The Global Catalogue of Microorganisms (GCM) 10K type strain sequencing project: providing services to taxonomists for standard genome sequencing and annotation.</title>
        <authorList>
            <consortium name="The Broad Institute Genomics Platform"/>
            <consortium name="The Broad Institute Genome Sequencing Center for Infectious Disease"/>
            <person name="Wu L."/>
            <person name="Ma J."/>
        </authorList>
    </citation>
    <scope>NUCLEOTIDE SEQUENCE [LARGE SCALE GENOMIC DNA]</scope>
    <source>
        <strain evidence="2">KCTC 5701</strain>
    </source>
</reference>